<name>A0A2J8TI76_PONAB</name>
<proteinExistence type="predicted"/>
<dbReference type="EMBL" id="NDHI03003497">
    <property type="protein sequence ID" value="PNJ32749.1"/>
    <property type="molecule type" value="Genomic_DNA"/>
</dbReference>
<comment type="caution">
    <text evidence="1">The sequence shown here is derived from an EMBL/GenBank/DDBJ whole genome shotgun (WGS) entry which is preliminary data.</text>
</comment>
<sequence length="48" mass="5324">NKLQTDSIVQTDQPETVISSSFVNVNFEMEADSELIMESKQNPVSVPP</sequence>
<accession>A0A2J8TI76</accession>
<gene>
    <name evidence="1" type="ORF">CR201_G0034869</name>
</gene>
<evidence type="ECO:0000313" key="1">
    <source>
        <dbReference type="EMBL" id="PNJ32749.1"/>
    </source>
</evidence>
<organism evidence="1">
    <name type="scientific">Pongo abelii</name>
    <name type="common">Sumatran orangutan</name>
    <name type="synonym">Pongo pygmaeus abelii</name>
    <dbReference type="NCBI Taxonomy" id="9601"/>
    <lineage>
        <taxon>Eukaryota</taxon>
        <taxon>Metazoa</taxon>
        <taxon>Chordata</taxon>
        <taxon>Craniata</taxon>
        <taxon>Vertebrata</taxon>
        <taxon>Euteleostomi</taxon>
        <taxon>Mammalia</taxon>
        <taxon>Eutheria</taxon>
        <taxon>Euarchontoglires</taxon>
        <taxon>Primates</taxon>
        <taxon>Haplorrhini</taxon>
        <taxon>Catarrhini</taxon>
        <taxon>Hominidae</taxon>
        <taxon>Pongo</taxon>
    </lineage>
</organism>
<dbReference type="AlphaFoldDB" id="A0A2J8TI76"/>
<reference evidence="1" key="1">
    <citation type="submission" date="2017-12" db="EMBL/GenBank/DDBJ databases">
        <title>High-resolution comparative analysis of great ape genomes.</title>
        <authorList>
            <person name="Pollen A."/>
            <person name="Hastie A."/>
            <person name="Hormozdiari F."/>
            <person name="Dougherty M."/>
            <person name="Liu R."/>
            <person name="Chaisson M."/>
            <person name="Hoppe E."/>
            <person name="Hill C."/>
            <person name="Pang A."/>
            <person name="Hillier L."/>
            <person name="Baker C."/>
            <person name="Armstrong J."/>
            <person name="Shendure J."/>
            <person name="Paten B."/>
            <person name="Wilson R."/>
            <person name="Chao H."/>
            <person name="Schneider V."/>
            <person name="Ventura M."/>
            <person name="Kronenberg Z."/>
            <person name="Murali S."/>
            <person name="Gordon D."/>
            <person name="Cantsilieris S."/>
            <person name="Munson K."/>
            <person name="Nelson B."/>
            <person name="Raja A."/>
            <person name="Underwood J."/>
            <person name="Diekhans M."/>
            <person name="Fiddes I."/>
            <person name="Haussler D."/>
            <person name="Eichler E."/>
        </authorList>
    </citation>
    <scope>NUCLEOTIDE SEQUENCE [LARGE SCALE GENOMIC DNA]</scope>
    <source>
        <strain evidence="1">Susie</strain>
    </source>
</reference>
<feature type="non-terminal residue" evidence="1">
    <location>
        <position position="1"/>
    </location>
</feature>
<protein>
    <submittedName>
        <fullName evidence="1">FAM177A1 isoform 11</fullName>
    </submittedName>
</protein>